<evidence type="ECO:0000256" key="6">
    <source>
        <dbReference type="ARBA" id="ARBA00023102"/>
    </source>
</evidence>
<evidence type="ECO:0000256" key="2">
    <source>
        <dbReference type="ARBA" id="ARBA00005047"/>
    </source>
</evidence>
<reference evidence="9" key="1">
    <citation type="submission" date="2021-01" db="EMBL/GenBank/DDBJ databases">
        <authorList>
            <person name="Corre E."/>
            <person name="Pelletier E."/>
            <person name="Niang G."/>
            <person name="Scheremetjew M."/>
            <person name="Finn R."/>
            <person name="Kale V."/>
            <person name="Holt S."/>
            <person name="Cochrane G."/>
            <person name="Meng A."/>
            <person name="Brown T."/>
            <person name="Cohen L."/>
        </authorList>
    </citation>
    <scope>NUCLEOTIDE SEQUENCE</scope>
    <source>
        <strain evidence="9">308</strain>
    </source>
</reference>
<comment type="similarity">
    <text evidence="3 8">Belongs to the imidazoleglycerol-phosphate dehydratase family.</text>
</comment>
<dbReference type="FunFam" id="3.30.230.40:FF:000003">
    <property type="entry name" value="Imidazoleglycerol-phosphate dehydratase HisB"/>
    <property type="match status" value="1"/>
</dbReference>
<dbReference type="EC" id="4.2.1.19" evidence="4 8"/>
<dbReference type="InterPro" id="IPR000807">
    <property type="entry name" value="ImidazoleglycerolP_deHydtase"/>
</dbReference>
<dbReference type="PANTHER" id="PTHR23133:SF2">
    <property type="entry name" value="IMIDAZOLEGLYCEROL-PHOSPHATE DEHYDRATASE"/>
    <property type="match status" value="1"/>
</dbReference>
<dbReference type="SUPFAM" id="SSF54211">
    <property type="entry name" value="Ribosomal protein S5 domain 2-like"/>
    <property type="match status" value="3"/>
</dbReference>
<dbReference type="InterPro" id="IPR020568">
    <property type="entry name" value="Ribosomal_Su5_D2-typ_SF"/>
</dbReference>
<dbReference type="InterPro" id="IPR020565">
    <property type="entry name" value="ImidazoleglycerP_deHydtase_CS"/>
</dbReference>
<gene>
    <name evidence="9" type="ORF">CHYS00102_LOCUS6529</name>
</gene>
<dbReference type="GO" id="GO:0000105">
    <property type="term" value="P:L-histidine biosynthetic process"/>
    <property type="evidence" value="ECO:0007669"/>
    <property type="project" value="UniProtKB-UniPathway"/>
</dbReference>
<dbReference type="PANTHER" id="PTHR23133">
    <property type="entry name" value="IMIDAZOLEGLYCEROL-PHOSPHATE DEHYDRATASE HIS7"/>
    <property type="match status" value="1"/>
</dbReference>
<keyword evidence="5" id="KW-0028">Amino-acid biosynthesis</keyword>
<dbReference type="UniPathway" id="UPA00031">
    <property type="reaction ID" value="UER00011"/>
</dbReference>
<evidence type="ECO:0000313" key="9">
    <source>
        <dbReference type="EMBL" id="CAD8879345.1"/>
    </source>
</evidence>
<name>A0A7S1B9Z4_9STRA</name>
<evidence type="ECO:0000256" key="3">
    <source>
        <dbReference type="ARBA" id="ARBA00007481"/>
    </source>
</evidence>
<dbReference type="Pfam" id="PF00475">
    <property type="entry name" value="IGPD"/>
    <property type="match status" value="2"/>
</dbReference>
<proteinExistence type="inferred from homology"/>
<evidence type="ECO:0000256" key="7">
    <source>
        <dbReference type="ARBA" id="ARBA00023239"/>
    </source>
</evidence>
<comment type="pathway">
    <text evidence="2 8">Amino-acid biosynthesis; L-histidine biosynthesis; L-histidine from 5-phospho-alpha-D-ribose 1-diphosphate: step 6/9.</text>
</comment>
<dbReference type="PROSITE" id="PS00955">
    <property type="entry name" value="IGP_DEHYDRATASE_2"/>
    <property type="match status" value="1"/>
</dbReference>
<dbReference type="InterPro" id="IPR038494">
    <property type="entry name" value="IGPD_sf"/>
</dbReference>
<evidence type="ECO:0000256" key="5">
    <source>
        <dbReference type="ARBA" id="ARBA00022605"/>
    </source>
</evidence>
<dbReference type="AlphaFoldDB" id="A0A7S1B9Z4"/>
<keyword evidence="6 8" id="KW-0368">Histidine biosynthesis</keyword>
<accession>A0A7S1B9Z4</accession>
<dbReference type="GO" id="GO:0004424">
    <property type="term" value="F:imidazoleglycerol-phosphate dehydratase activity"/>
    <property type="evidence" value="ECO:0007669"/>
    <property type="project" value="UniProtKB-EC"/>
</dbReference>
<protein>
    <recommendedName>
        <fullName evidence="4 8">Imidazoleglycerol-phosphate dehydratase</fullName>
        <ecNumber evidence="4 8">4.2.1.19</ecNumber>
    </recommendedName>
</protein>
<evidence type="ECO:0000256" key="1">
    <source>
        <dbReference type="ARBA" id="ARBA00001723"/>
    </source>
</evidence>
<dbReference type="Gene3D" id="3.30.230.40">
    <property type="entry name" value="Imidazole glycerol phosphate dehydratase, domain 1"/>
    <property type="match status" value="4"/>
</dbReference>
<dbReference type="PROSITE" id="PS00954">
    <property type="entry name" value="IGP_DEHYDRATASE_1"/>
    <property type="match status" value="1"/>
</dbReference>
<sequence>MPPQQNEGLTVSAATTEKAETKTPYLANASPSSSSFTSGSVTATCSVIEFGKSFHSTGICFLDHMVDQLTSHAQIGVTMRVSIDGVLHQAHIDYASGSLADRPHDRDIFIACGAALGSSLKYLVNNISESVFCCPLDEAFAEARLTLSSDAPYSLCDLAPYGSMPRQGRRWIGCYQCALTPVFFEHLVQTLGARLELRKMRGHNAHHVVESSFKAFARVFRACLDGSSMGGSHGCVIIGEERVRQDLLATPNHRTGSRSRSTKETTIKIHADLDCPAPTALTESIFTGVELMDIILGEFRQTAGFNFSVHCDGDIYIDDHHTVEDVAITLGQCLNVALGNKAGLARMGCAEATSDSANVRCVVDLSNRPYFEWDLPLDEEYVGGDEEGFAAMRRGGENGKMLCGSALTCEMLQHVFESLTIETRATVHIEVLGDYKSSDGHTKNLAIASARAYGTALRECVRIDPRRAGKVASSKGTLSV</sequence>
<evidence type="ECO:0000256" key="8">
    <source>
        <dbReference type="RuleBase" id="RU000598"/>
    </source>
</evidence>
<keyword evidence="7 8" id="KW-0456">Lyase</keyword>
<comment type="catalytic activity">
    <reaction evidence="1 8">
        <text>D-erythro-1-(imidazol-4-yl)glycerol 3-phosphate = 3-(imidazol-4-yl)-2-oxopropyl phosphate + H2O</text>
        <dbReference type="Rhea" id="RHEA:11040"/>
        <dbReference type="ChEBI" id="CHEBI:15377"/>
        <dbReference type="ChEBI" id="CHEBI:57766"/>
        <dbReference type="ChEBI" id="CHEBI:58278"/>
        <dbReference type="EC" id="4.2.1.19"/>
    </reaction>
</comment>
<evidence type="ECO:0000256" key="4">
    <source>
        <dbReference type="ARBA" id="ARBA00012075"/>
    </source>
</evidence>
<dbReference type="EMBL" id="HBFR01009029">
    <property type="protein sequence ID" value="CAD8879345.1"/>
    <property type="molecule type" value="Transcribed_RNA"/>
</dbReference>
<organism evidence="9">
    <name type="scientific">Corethron hystrix</name>
    <dbReference type="NCBI Taxonomy" id="216773"/>
    <lineage>
        <taxon>Eukaryota</taxon>
        <taxon>Sar</taxon>
        <taxon>Stramenopiles</taxon>
        <taxon>Ochrophyta</taxon>
        <taxon>Bacillariophyta</taxon>
        <taxon>Coscinodiscophyceae</taxon>
        <taxon>Corethrophycidae</taxon>
        <taxon>Corethrales</taxon>
        <taxon>Corethraceae</taxon>
        <taxon>Corethron</taxon>
    </lineage>
</organism>